<dbReference type="Gramene" id="TuG1812G0100003574.01.T01">
    <property type="protein sequence ID" value="TuG1812G0100003574.01.T01.cds344936"/>
    <property type="gene ID" value="TuG1812G0100003574.01"/>
</dbReference>
<sequence>SAEEHLGVRGEVLVRLLDGALGDAGGDGHVLGRPAGAGALHDHVDDGGGDRLRVAAHVEALLDPPHGLLRVAHLLVAQAEPGAEATQVVGGADDADVHHLAVLLPEELLDVRRHLADVLLGGHAPGGDGGELLVRARHAEVAAGDVEAGGVDGVPLPAARAALGLVQLLERLLGQVPDGGHEAEPVGHVGDAAEAVDEGVFGGHPRVRHRHPRRSLCRHAGGGGLPGLVGVVDDGGELGVEEGVARGADAAGVAVVAAAVVGEVAPLGALVDVVRVEDERALGADGVAGAVVQDNLRRAAALRAVHALVRRGAGAGVH</sequence>
<reference evidence="2" key="1">
    <citation type="journal article" date="2013" name="Nature">
        <title>Draft genome of the wheat A-genome progenitor Triticum urartu.</title>
        <authorList>
            <person name="Ling H.Q."/>
            <person name="Zhao S."/>
            <person name="Liu D."/>
            <person name="Wang J."/>
            <person name="Sun H."/>
            <person name="Zhang C."/>
            <person name="Fan H."/>
            <person name="Li D."/>
            <person name="Dong L."/>
            <person name="Tao Y."/>
            <person name="Gao C."/>
            <person name="Wu H."/>
            <person name="Li Y."/>
            <person name="Cui Y."/>
            <person name="Guo X."/>
            <person name="Zheng S."/>
            <person name="Wang B."/>
            <person name="Yu K."/>
            <person name="Liang Q."/>
            <person name="Yang W."/>
            <person name="Lou X."/>
            <person name="Chen J."/>
            <person name="Feng M."/>
            <person name="Jian J."/>
            <person name="Zhang X."/>
            <person name="Luo G."/>
            <person name="Jiang Y."/>
            <person name="Liu J."/>
            <person name="Wang Z."/>
            <person name="Sha Y."/>
            <person name="Zhang B."/>
            <person name="Wu H."/>
            <person name="Tang D."/>
            <person name="Shen Q."/>
            <person name="Xue P."/>
            <person name="Zou S."/>
            <person name="Wang X."/>
            <person name="Liu X."/>
            <person name="Wang F."/>
            <person name="Yang Y."/>
            <person name="An X."/>
            <person name="Dong Z."/>
            <person name="Zhang K."/>
            <person name="Zhang X."/>
            <person name="Luo M.C."/>
            <person name="Dvorak J."/>
            <person name="Tong Y."/>
            <person name="Wang J."/>
            <person name="Yang H."/>
            <person name="Li Z."/>
            <person name="Wang D."/>
            <person name="Zhang A."/>
            <person name="Wang J."/>
        </authorList>
    </citation>
    <scope>NUCLEOTIDE SEQUENCE</scope>
    <source>
        <strain evidence="2">cv. G1812</strain>
    </source>
</reference>
<protein>
    <submittedName>
        <fullName evidence="1">Uncharacterized protein</fullName>
    </submittedName>
</protein>
<accession>A0A8R7K328</accession>
<dbReference type="EnsemblPlants" id="TuG1812G0100003574.01.T01">
    <property type="protein sequence ID" value="TuG1812G0100003574.01.T01.cds344936"/>
    <property type="gene ID" value="TuG1812G0100003574.01"/>
</dbReference>
<reference evidence="1" key="2">
    <citation type="submission" date="2018-03" db="EMBL/GenBank/DDBJ databases">
        <title>The Triticum urartu genome reveals the dynamic nature of wheat genome evolution.</title>
        <authorList>
            <person name="Ling H."/>
            <person name="Ma B."/>
            <person name="Shi X."/>
            <person name="Liu H."/>
            <person name="Dong L."/>
            <person name="Sun H."/>
            <person name="Cao Y."/>
            <person name="Gao Q."/>
            <person name="Zheng S."/>
            <person name="Li Y."/>
            <person name="Yu Y."/>
            <person name="Du H."/>
            <person name="Qi M."/>
            <person name="Li Y."/>
            <person name="Yu H."/>
            <person name="Cui Y."/>
            <person name="Wang N."/>
            <person name="Chen C."/>
            <person name="Wu H."/>
            <person name="Zhao Y."/>
            <person name="Zhang J."/>
            <person name="Li Y."/>
            <person name="Zhou W."/>
            <person name="Zhang B."/>
            <person name="Hu W."/>
            <person name="Eijk M."/>
            <person name="Tang J."/>
            <person name="Witsenboer H."/>
            <person name="Zhao S."/>
            <person name="Li Z."/>
            <person name="Zhang A."/>
            <person name="Wang D."/>
            <person name="Liang C."/>
        </authorList>
    </citation>
    <scope>NUCLEOTIDE SEQUENCE [LARGE SCALE GENOMIC DNA]</scope>
    <source>
        <strain evidence="1">cv. G1812</strain>
    </source>
</reference>
<evidence type="ECO:0000313" key="2">
    <source>
        <dbReference type="Proteomes" id="UP000015106"/>
    </source>
</evidence>
<dbReference type="Proteomes" id="UP000015106">
    <property type="component" value="Chromosome 1"/>
</dbReference>
<reference evidence="1" key="3">
    <citation type="submission" date="2022-06" db="UniProtKB">
        <authorList>
            <consortium name="EnsemblPlants"/>
        </authorList>
    </citation>
    <scope>IDENTIFICATION</scope>
</reference>
<evidence type="ECO:0000313" key="1">
    <source>
        <dbReference type="EnsemblPlants" id="TuG1812G0100003574.01.T01.cds344936"/>
    </source>
</evidence>
<name>A0A8R7K328_TRIUA</name>
<organism evidence="1 2">
    <name type="scientific">Triticum urartu</name>
    <name type="common">Red wild einkorn</name>
    <name type="synonym">Crithodium urartu</name>
    <dbReference type="NCBI Taxonomy" id="4572"/>
    <lineage>
        <taxon>Eukaryota</taxon>
        <taxon>Viridiplantae</taxon>
        <taxon>Streptophyta</taxon>
        <taxon>Embryophyta</taxon>
        <taxon>Tracheophyta</taxon>
        <taxon>Spermatophyta</taxon>
        <taxon>Magnoliopsida</taxon>
        <taxon>Liliopsida</taxon>
        <taxon>Poales</taxon>
        <taxon>Poaceae</taxon>
        <taxon>BOP clade</taxon>
        <taxon>Pooideae</taxon>
        <taxon>Triticodae</taxon>
        <taxon>Triticeae</taxon>
        <taxon>Triticinae</taxon>
        <taxon>Triticum</taxon>
    </lineage>
</organism>
<proteinExistence type="predicted"/>
<keyword evidence="2" id="KW-1185">Reference proteome</keyword>
<dbReference type="AlphaFoldDB" id="A0A8R7K328"/>